<dbReference type="Proteomes" id="UP000658382">
    <property type="component" value="Unassembled WGS sequence"/>
</dbReference>
<dbReference type="RefSeq" id="WP_188631569.1">
    <property type="nucleotide sequence ID" value="NZ_BMNQ01000004.1"/>
</dbReference>
<sequence>MDLTHLEHTKQKFAEMANTQERKGIQKYGQPLDPLEGRDWLTMCSEEMVDGYKYLVAEQEKRKFIANKIRRLTDDPEIDHWLDALEGRI</sequence>
<protein>
    <submittedName>
        <fullName evidence="1">Uncharacterized protein</fullName>
    </submittedName>
</protein>
<organism evidence="1 2">
    <name type="scientific">Lentibacillus kapialis</name>
    <dbReference type="NCBI Taxonomy" id="340214"/>
    <lineage>
        <taxon>Bacteria</taxon>
        <taxon>Bacillati</taxon>
        <taxon>Bacillota</taxon>
        <taxon>Bacilli</taxon>
        <taxon>Bacillales</taxon>
        <taxon>Bacillaceae</taxon>
        <taxon>Lentibacillus</taxon>
    </lineage>
</organism>
<reference evidence="1" key="2">
    <citation type="submission" date="2020-09" db="EMBL/GenBank/DDBJ databases">
        <authorList>
            <person name="Sun Q."/>
            <person name="Ohkuma M."/>
        </authorList>
    </citation>
    <scope>NUCLEOTIDE SEQUENCE</scope>
    <source>
        <strain evidence="1">JCM 12580</strain>
    </source>
</reference>
<evidence type="ECO:0000313" key="1">
    <source>
        <dbReference type="EMBL" id="GGJ86142.1"/>
    </source>
</evidence>
<proteinExistence type="predicted"/>
<accession>A0A917PPM3</accession>
<evidence type="ECO:0000313" key="2">
    <source>
        <dbReference type="Proteomes" id="UP000658382"/>
    </source>
</evidence>
<reference evidence="1" key="1">
    <citation type="journal article" date="2014" name="Int. J. Syst. Evol. Microbiol.">
        <title>Complete genome sequence of Corynebacterium casei LMG S-19264T (=DSM 44701T), isolated from a smear-ripened cheese.</title>
        <authorList>
            <consortium name="US DOE Joint Genome Institute (JGI-PGF)"/>
            <person name="Walter F."/>
            <person name="Albersmeier A."/>
            <person name="Kalinowski J."/>
            <person name="Ruckert C."/>
        </authorList>
    </citation>
    <scope>NUCLEOTIDE SEQUENCE</scope>
    <source>
        <strain evidence="1">JCM 12580</strain>
    </source>
</reference>
<gene>
    <name evidence="1" type="ORF">GCM10007063_05800</name>
</gene>
<dbReference type="EMBL" id="BMNQ01000004">
    <property type="protein sequence ID" value="GGJ86142.1"/>
    <property type="molecule type" value="Genomic_DNA"/>
</dbReference>
<keyword evidence="2" id="KW-1185">Reference proteome</keyword>
<name>A0A917PPM3_9BACI</name>
<comment type="caution">
    <text evidence="1">The sequence shown here is derived from an EMBL/GenBank/DDBJ whole genome shotgun (WGS) entry which is preliminary data.</text>
</comment>
<dbReference type="AlphaFoldDB" id="A0A917PPM3"/>